<feature type="transmembrane region" description="Helical" evidence="7">
    <location>
        <begin position="216"/>
        <end position="234"/>
    </location>
</feature>
<reference evidence="9" key="1">
    <citation type="submission" date="2022-04" db="EMBL/GenBank/DDBJ databases">
        <title>Carnegiea gigantea Genome sequencing and assembly v2.</title>
        <authorList>
            <person name="Copetti D."/>
            <person name="Sanderson M.J."/>
            <person name="Burquez A."/>
            <person name="Wojciechowski M.F."/>
        </authorList>
    </citation>
    <scope>NUCLEOTIDE SEQUENCE</scope>
    <source>
        <strain evidence="9">SGP5-SGP5p</strain>
        <tissue evidence="9">Aerial part</tissue>
    </source>
</reference>
<evidence type="ECO:0000256" key="2">
    <source>
        <dbReference type="ARBA" id="ARBA00006779"/>
    </source>
</evidence>
<evidence type="ECO:0000259" key="8">
    <source>
        <dbReference type="Pfam" id="PF06454"/>
    </source>
</evidence>
<proteinExistence type="inferred from homology"/>
<keyword evidence="3" id="KW-0926">Vacuole</keyword>
<feature type="transmembrane region" description="Helical" evidence="7">
    <location>
        <begin position="151"/>
        <end position="175"/>
    </location>
</feature>
<sequence length="250" mass="28630">MVGHPPHFSNGDGLGPRRMNLDIEIDSHTDIYGTISAWWNKMMDGNKDWQKGATYSYTIKSTRFWVDYTKGLPFDEFCREWICVYCLEQMLVDWLAVSTFFPRPLQARCLPTDYIRPTYYIVNGAVYLVEIMLWICLGLSKSTVALQAARVVLSVVSLIVALGFSIYGVRLFFILRSFPMESKGRQKKLHEAAISAFLDDDLSLEVDAMTQPLGDLLYYMTVEIVPSALVLFILRKLPPKRVSDEYDPVQ</sequence>
<evidence type="ECO:0000256" key="3">
    <source>
        <dbReference type="ARBA" id="ARBA00022554"/>
    </source>
</evidence>
<keyword evidence="5 7" id="KW-1133">Transmembrane helix</keyword>
<keyword evidence="10" id="KW-1185">Reference proteome</keyword>
<feature type="transmembrane region" description="Helical" evidence="7">
    <location>
        <begin position="119"/>
        <end position="139"/>
    </location>
</feature>
<evidence type="ECO:0000313" key="10">
    <source>
        <dbReference type="Proteomes" id="UP001153076"/>
    </source>
</evidence>
<comment type="caution">
    <text evidence="9">The sequence shown here is derived from an EMBL/GenBank/DDBJ whole genome shotgun (WGS) entry which is preliminary data.</text>
</comment>
<evidence type="ECO:0000256" key="1">
    <source>
        <dbReference type="ARBA" id="ARBA00004128"/>
    </source>
</evidence>
<dbReference type="InterPro" id="IPR009457">
    <property type="entry name" value="THH1/TOM1/TOM3_dom"/>
</dbReference>
<comment type="subcellular location">
    <subcellularLocation>
        <location evidence="1">Vacuole membrane</location>
        <topology evidence="1">Multi-pass membrane protein</topology>
    </subcellularLocation>
</comment>
<gene>
    <name evidence="9" type="ORF">Cgig2_001857</name>
</gene>
<dbReference type="Pfam" id="PF06454">
    <property type="entry name" value="THH1_TOM1-3_dom"/>
    <property type="match status" value="2"/>
</dbReference>
<dbReference type="PANTHER" id="PTHR31142:SF22">
    <property type="entry name" value="TOBAMOVIRUS MULTIPLICATION PROTEIN 1-LIKE"/>
    <property type="match status" value="1"/>
</dbReference>
<feature type="domain" description="THH1/TOM1/TOM3" evidence="8">
    <location>
        <begin position="201"/>
        <end position="249"/>
    </location>
</feature>
<name>A0A9Q1JZE8_9CARY</name>
<keyword evidence="4 7" id="KW-0812">Transmembrane</keyword>
<evidence type="ECO:0000313" key="9">
    <source>
        <dbReference type="EMBL" id="KAJ8433928.1"/>
    </source>
</evidence>
<feature type="domain" description="THH1/TOM1/TOM3" evidence="8">
    <location>
        <begin position="106"/>
        <end position="194"/>
    </location>
</feature>
<dbReference type="OrthoDB" id="19798at2759"/>
<organism evidence="9 10">
    <name type="scientific">Carnegiea gigantea</name>
    <dbReference type="NCBI Taxonomy" id="171969"/>
    <lineage>
        <taxon>Eukaryota</taxon>
        <taxon>Viridiplantae</taxon>
        <taxon>Streptophyta</taxon>
        <taxon>Embryophyta</taxon>
        <taxon>Tracheophyta</taxon>
        <taxon>Spermatophyta</taxon>
        <taxon>Magnoliopsida</taxon>
        <taxon>eudicotyledons</taxon>
        <taxon>Gunneridae</taxon>
        <taxon>Pentapetalae</taxon>
        <taxon>Caryophyllales</taxon>
        <taxon>Cactineae</taxon>
        <taxon>Cactaceae</taxon>
        <taxon>Cactoideae</taxon>
        <taxon>Echinocereeae</taxon>
        <taxon>Carnegiea</taxon>
    </lineage>
</organism>
<evidence type="ECO:0000256" key="5">
    <source>
        <dbReference type="ARBA" id="ARBA00022989"/>
    </source>
</evidence>
<dbReference type="InterPro" id="IPR040226">
    <property type="entry name" value="THH1/TOM1/TOM3"/>
</dbReference>
<dbReference type="EMBL" id="JAKOGI010000511">
    <property type="protein sequence ID" value="KAJ8433928.1"/>
    <property type="molecule type" value="Genomic_DNA"/>
</dbReference>
<dbReference type="GO" id="GO:0005774">
    <property type="term" value="C:vacuolar membrane"/>
    <property type="evidence" value="ECO:0007669"/>
    <property type="project" value="UniProtKB-SubCell"/>
</dbReference>
<comment type="similarity">
    <text evidence="2">Belongs to the plant tobamovirus multiplication TOM1 protein family.</text>
</comment>
<evidence type="ECO:0000256" key="4">
    <source>
        <dbReference type="ARBA" id="ARBA00022692"/>
    </source>
</evidence>
<dbReference type="PANTHER" id="PTHR31142">
    <property type="entry name" value="TOBAMOVIRUS MULTIPLICATION PROTEIN 1-LIKE ISOFORM X1"/>
    <property type="match status" value="1"/>
</dbReference>
<evidence type="ECO:0000256" key="7">
    <source>
        <dbReference type="SAM" id="Phobius"/>
    </source>
</evidence>
<accession>A0A9Q1JZE8</accession>
<evidence type="ECO:0000256" key="6">
    <source>
        <dbReference type="ARBA" id="ARBA00023136"/>
    </source>
</evidence>
<protein>
    <recommendedName>
        <fullName evidence="8">THH1/TOM1/TOM3 domain-containing protein</fullName>
    </recommendedName>
</protein>
<keyword evidence="6 7" id="KW-0472">Membrane</keyword>
<dbReference type="Proteomes" id="UP001153076">
    <property type="component" value="Unassembled WGS sequence"/>
</dbReference>
<dbReference type="AlphaFoldDB" id="A0A9Q1JZE8"/>